<evidence type="ECO:0000256" key="2">
    <source>
        <dbReference type="SAM" id="MobiDB-lite"/>
    </source>
</evidence>
<accession>A0ABS4WDW8</accession>
<feature type="compositionally biased region" description="Low complexity" evidence="2">
    <location>
        <begin position="381"/>
        <end position="401"/>
    </location>
</feature>
<organism evidence="4 5">
    <name type="scientific">Paeniglutamicibacter psychrophenolicus</name>
    <dbReference type="NCBI Taxonomy" id="257454"/>
    <lineage>
        <taxon>Bacteria</taxon>
        <taxon>Bacillati</taxon>
        <taxon>Actinomycetota</taxon>
        <taxon>Actinomycetes</taxon>
        <taxon>Micrococcales</taxon>
        <taxon>Micrococcaceae</taxon>
        <taxon>Paeniglutamicibacter</taxon>
    </lineage>
</organism>
<evidence type="ECO:0000256" key="1">
    <source>
        <dbReference type="ARBA" id="ARBA00023450"/>
    </source>
</evidence>
<comment type="similarity">
    <text evidence="1">Belongs to the Rv1128c/1148c/1588c/1702c/1945/3466 family.</text>
</comment>
<dbReference type="SMART" id="SM00507">
    <property type="entry name" value="HNHc"/>
    <property type="match status" value="1"/>
</dbReference>
<reference evidence="4 5" key="1">
    <citation type="submission" date="2021-03" db="EMBL/GenBank/DDBJ databases">
        <title>Sequencing the genomes of 1000 actinobacteria strains.</title>
        <authorList>
            <person name="Klenk H.-P."/>
        </authorList>
    </citation>
    <scope>NUCLEOTIDE SEQUENCE [LARGE SCALE GENOMIC DNA]</scope>
    <source>
        <strain evidence="4 5">DSM 15454</strain>
    </source>
</reference>
<dbReference type="InterPro" id="IPR003870">
    <property type="entry name" value="DUF222"/>
</dbReference>
<comment type="caution">
    <text evidence="4">The sequence shown here is derived from an EMBL/GenBank/DDBJ whole genome shotgun (WGS) entry which is preliminary data.</text>
</comment>
<feature type="compositionally biased region" description="Basic and acidic residues" evidence="2">
    <location>
        <begin position="429"/>
        <end position="439"/>
    </location>
</feature>
<dbReference type="Proteomes" id="UP000766570">
    <property type="component" value="Unassembled WGS sequence"/>
</dbReference>
<evidence type="ECO:0000259" key="3">
    <source>
        <dbReference type="SMART" id="SM00507"/>
    </source>
</evidence>
<evidence type="ECO:0000313" key="5">
    <source>
        <dbReference type="Proteomes" id="UP000766570"/>
    </source>
</evidence>
<dbReference type="Pfam" id="PF02720">
    <property type="entry name" value="DUF222"/>
    <property type="match status" value="1"/>
</dbReference>
<dbReference type="Pfam" id="PF01844">
    <property type="entry name" value="HNH"/>
    <property type="match status" value="1"/>
</dbReference>
<feature type="compositionally biased region" description="Low complexity" evidence="2">
    <location>
        <begin position="334"/>
        <end position="365"/>
    </location>
</feature>
<gene>
    <name evidence="4" type="ORF">JOF46_002020</name>
</gene>
<name>A0ABS4WDW8_9MICC</name>
<feature type="domain" description="HNH nuclease" evidence="3">
    <location>
        <begin position="537"/>
        <end position="589"/>
    </location>
</feature>
<dbReference type="RefSeq" id="WP_245348075.1">
    <property type="nucleotide sequence ID" value="NZ_BAAAMI010000011.1"/>
</dbReference>
<dbReference type="InterPro" id="IPR003615">
    <property type="entry name" value="HNH_nuc"/>
</dbReference>
<dbReference type="EMBL" id="JAGIOE010000001">
    <property type="protein sequence ID" value="MBP2374108.1"/>
    <property type="molecule type" value="Genomic_DNA"/>
</dbReference>
<proteinExistence type="inferred from homology"/>
<dbReference type="CDD" id="cd00085">
    <property type="entry name" value="HNHc"/>
    <property type="match status" value="1"/>
</dbReference>
<evidence type="ECO:0000313" key="4">
    <source>
        <dbReference type="EMBL" id="MBP2374108.1"/>
    </source>
</evidence>
<feature type="compositionally biased region" description="Polar residues" evidence="2">
    <location>
        <begin position="298"/>
        <end position="317"/>
    </location>
</feature>
<dbReference type="InterPro" id="IPR002711">
    <property type="entry name" value="HNH"/>
</dbReference>
<protein>
    <recommendedName>
        <fullName evidence="3">HNH nuclease domain-containing protein</fullName>
    </recommendedName>
</protein>
<feature type="region of interest" description="Disordered" evidence="2">
    <location>
        <begin position="286"/>
        <end position="439"/>
    </location>
</feature>
<sequence length="640" mass="67231">MTTTAPTGTPRGQAHTDTAIRQLADAVLAVRAAQEQLGSADLDAASAALVLGLYEQGNRSIAYGQMHAVFTADALQVHRLDPGTAAEIDALAANPRELSDGKANVPVERMCQGMAPHRNTNEWMQAHLRITEAESKRRLGGSRLLIAPDPAKSVADDGGRQTPVFPVLAQAAEAGQSDVGTLAQLAKKLSSMQTRIARHPDARRLAADIEASVAEAVTGAEPRHGYKALADWGSFLTRNGAPITDAQIRAKRGFFYKGHRDGCDEYHLSCDPVDSEAIRAFGEAWTNPRSSKLPPPSVSTRGPVTRPTTNAPTNTVGGTAADESGTFTSDHATETNATETDTTGASSAGTHTPGTDTTPGNDQGPRLVIVPDPGDSTTKDATPGGLAPAGAPAPEWALAPGTDPEQAPRSEWSCGPPAPGTSGNEPDSTEDRQGWEDRDSRTAPQLLLDGLIAAITGALNGTGVPDSGGLPVKIGVLIGYRSLLGQCEDAGITAHGKPISAANIRRLACDADLLPALLGSAGEILDLGRTVRGFTPAQRRAIAIRDRGCVVPGCHRPASTNEYHHVKPWQEGGVTSVDNGANICQHHHLMIHAGLITLKMINGIPYVVGRAGQPRGDPERNLYWHPELRTAGYTPPMFTD</sequence>
<keyword evidence="5" id="KW-1185">Reference proteome</keyword>